<organism evidence="1 2">
    <name type="scientific">Sulfobacillus thermosulfidooxidans</name>
    <dbReference type="NCBI Taxonomy" id="28034"/>
    <lineage>
        <taxon>Bacteria</taxon>
        <taxon>Bacillati</taxon>
        <taxon>Bacillota</taxon>
        <taxon>Clostridia</taxon>
        <taxon>Eubacteriales</taxon>
        <taxon>Clostridiales Family XVII. Incertae Sedis</taxon>
        <taxon>Sulfobacillus</taxon>
    </lineage>
</organism>
<protein>
    <submittedName>
        <fullName evidence="1">Uncharacterized protein</fullName>
    </submittedName>
</protein>
<proteinExistence type="predicted"/>
<dbReference type="AlphaFoldDB" id="A0A2T2X3A2"/>
<reference evidence="1 2" key="1">
    <citation type="journal article" date="2014" name="BMC Genomics">
        <title>Comparison of environmental and isolate Sulfobacillus genomes reveals diverse carbon, sulfur, nitrogen, and hydrogen metabolisms.</title>
        <authorList>
            <person name="Justice N.B."/>
            <person name="Norman A."/>
            <person name="Brown C.T."/>
            <person name="Singh A."/>
            <person name="Thomas B.C."/>
            <person name="Banfield J.F."/>
        </authorList>
    </citation>
    <scope>NUCLEOTIDE SEQUENCE [LARGE SCALE GENOMIC DNA]</scope>
    <source>
        <strain evidence="1">AMDSBA5</strain>
    </source>
</reference>
<accession>A0A2T2X3A2</accession>
<comment type="caution">
    <text evidence="1">The sequence shown here is derived from an EMBL/GenBank/DDBJ whole genome shotgun (WGS) entry which is preliminary data.</text>
</comment>
<sequence>MGKSIAWILGGLVVVVGSFLMTDAVHVWGLNQRYAVSIENPEAGSASAYEVKVYVPAGNGQITYQINHAGLVNKVTVNEQATARWVNLGTFSSKDQGNFTVEELNVPERTQGPSAGPLTQFIPE</sequence>
<evidence type="ECO:0000313" key="1">
    <source>
        <dbReference type="EMBL" id="PSR28981.1"/>
    </source>
</evidence>
<evidence type="ECO:0000313" key="2">
    <source>
        <dbReference type="Proteomes" id="UP000242705"/>
    </source>
</evidence>
<dbReference type="EMBL" id="PXYX01000004">
    <property type="protein sequence ID" value="PSR28981.1"/>
    <property type="molecule type" value="Genomic_DNA"/>
</dbReference>
<gene>
    <name evidence="1" type="ORF">C7B47_03255</name>
</gene>
<dbReference type="Proteomes" id="UP000242705">
    <property type="component" value="Unassembled WGS sequence"/>
</dbReference>
<name>A0A2T2X3A2_SULTH</name>